<dbReference type="Gene3D" id="3.40.50.720">
    <property type="entry name" value="NAD(P)-binding Rossmann-like Domain"/>
    <property type="match status" value="1"/>
</dbReference>
<keyword evidence="5 9" id="KW-0560">Oxidoreductase</keyword>
<dbReference type="InterPro" id="IPR036453">
    <property type="entry name" value="GluRdtase_dimer_dom_sf"/>
</dbReference>
<organism evidence="18 19">
    <name type="scientific">Acidiferrobacter thiooxydans</name>
    <dbReference type="NCBI Taxonomy" id="163359"/>
    <lineage>
        <taxon>Bacteria</taxon>
        <taxon>Pseudomonadati</taxon>
        <taxon>Pseudomonadota</taxon>
        <taxon>Gammaproteobacteria</taxon>
        <taxon>Acidiferrobacterales</taxon>
        <taxon>Acidiferrobacteraceae</taxon>
        <taxon>Acidiferrobacter</taxon>
    </lineage>
</organism>
<dbReference type="SUPFAM" id="SSF69075">
    <property type="entry name" value="Glutamyl tRNA-reductase dimerization domain"/>
    <property type="match status" value="1"/>
</dbReference>
<evidence type="ECO:0000256" key="2">
    <source>
        <dbReference type="ARBA" id="ARBA00005916"/>
    </source>
</evidence>
<reference evidence="18 19" key="1">
    <citation type="submission" date="2018-02" db="EMBL/GenBank/DDBJ databases">
        <title>Insights into the biology of acidophilic members of the Acidiferrobacteraceae family derived from comparative genomic analyses.</title>
        <authorList>
            <person name="Issotta F."/>
            <person name="Thyssen C."/>
            <person name="Mena C."/>
            <person name="Moya A."/>
            <person name="Bellenberg S."/>
            <person name="Sproer C."/>
            <person name="Covarrubias P.C."/>
            <person name="Sand W."/>
            <person name="Quatrini R."/>
            <person name="Vera M."/>
        </authorList>
    </citation>
    <scope>NUCLEOTIDE SEQUENCE [LARGE SCALE GENOMIC DNA]</scope>
    <source>
        <strain evidence="19">m-1</strain>
    </source>
</reference>
<dbReference type="EMBL" id="PSYR01000001">
    <property type="protein sequence ID" value="RCN58581.1"/>
    <property type="molecule type" value="Genomic_DNA"/>
</dbReference>
<feature type="binding site" evidence="9 11">
    <location>
        <position position="106"/>
    </location>
    <ligand>
        <name>substrate</name>
    </ligand>
</feature>
<evidence type="ECO:0000256" key="5">
    <source>
        <dbReference type="ARBA" id="ARBA00023002"/>
    </source>
</evidence>
<evidence type="ECO:0000259" key="17">
    <source>
        <dbReference type="Pfam" id="PF05201"/>
    </source>
</evidence>
<comment type="caution">
    <text evidence="18">The sequence shown here is derived from an EMBL/GenBank/DDBJ whole genome shotgun (WGS) entry which is preliminary data.</text>
</comment>
<evidence type="ECO:0000256" key="10">
    <source>
        <dbReference type="PIRSR" id="PIRSR000445-1"/>
    </source>
</evidence>
<dbReference type="EC" id="1.2.1.70" evidence="3 9"/>
<evidence type="ECO:0000259" key="16">
    <source>
        <dbReference type="Pfam" id="PF01488"/>
    </source>
</evidence>
<evidence type="ECO:0000256" key="14">
    <source>
        <dbReference type="RuleBase" id="RU000584"/>
    </source>
</evidence>
<gene>
    <name evidence="9" type="primary">hemA</name>
    <name evidence="18" type="ORF">C4900_01990</name>
</gene>
<comment type="pathway">
    <text evidence="1 9 14">Porphyrin-containing compound metabolism; protoporphyrin-IX biosynthesis; 5-aminolevulinate from L-glutamyl-tRNA(Glu): step 1/2.</text>
</comment>
<evidence type="ECO:0000259" key="15">
    <source>
        <dbReference type="Pfam" id="PF00745"/>
    </source>
</evidence>
<dbReference type="CDD" id="cd05213">
    <property type="entry name" value="NAD_bind_Glutamyl_tRNA_reduct"/>
    <property type="match status" value="1"/>
</dbReference>
<dbReference type="Proteomes" id="UP000253250">
    <property type="component" value="Unassembled WGS sequence"/>
</dbReference>
<evidence type="ECO:0000256" key="7">
    <source>
        <dbReference type="ARBA" id="ARBA00047464"/>
    </source>
</evidence>
<feature type="binding site" evidence="9 11">
    <location>
        <begin position="48"/>
        <end position="51"/>
    </location>
    <ligand>
        <name>substrate</name>
    </ligand>
</feature>
<name>A0A368HGR8_9GAMM</name>
<dbReference type="InterPro" id="IPR015896">
    <property type="entry name" value="4pyrrol_synth_GluRdtase_dimer"/>
</dbReference>
<dbReference type="InterPro" id="IPR015895">
    <property type="entry name" value="4pyrrol_synth_GluRdtase_N"/>
</dbReference>
<dbReference type="InterPro" id="IPR006151">
    <property type="entry name" value="Shikm_DH/Glu-tRNA_Rdtase"/>
</dbReference>
<proteinExistence type="inferred from homology"/>
<comment type="catalytic activity">
    <reaction evidence="7 9 14">
        <text>(S)-4-amino-5-oxopentanoate + tRNA(Glu) + NADP(+) = L-glutamyl-tRNA(Glu) + NADPH + H(+)</text>
        <dbReference type="Rhea" id="RHEA:12344"/>
        <dbReference type="Rhea" id="RHEA-COMP:9663"/>
        <dbReference type="Rhea" id="RHEA-COMP:9680"/>
        <dbReference type="ChEBI" id="CHEBI:15378"/>
        <dbReference type="ChEBI" id="CHEBI:57501"/>
        <dbReference type="ChEBI" id="CHEBI:57783"/>
        <dbReference type="ChEBI" id="CHEBI:58349"/>
        <dbReference type="ChEBI" id="CHEBI:78442"/>
        <dbReference type="ChEBI" id="CHEBI:78520"/>
        <dbReference type="EC" id="1.2.1.70"/>
    </reaction>
</comment>
<dbReference type="Pfam" id="PF00745">
    <property type="entry name" value="GlutR_dimer"/>
    <property type="match status" value="1"/>
</dbReference>
<comment type="similarity">
    <text evidence="2 9 14">Belongs to the glutamyl-tRNA reductase family.</text>
</comment>
<dbReference type="InterPro" id="IPR036291">
    <property type="entry name" value="NAD(P)-bd_dom_sf"/>
</dbReference>
<evidence type="ECO:0000256" key="12">
    <source>
        <dbReference type="PIRSR" id="PIRSR000445-3"/>
    </source>
</evidence>
<evidence type="ECO:0000256" key="13">
    <source>
        <dbReference type="PIRSR" id="PIRSR000445-4"/>
    </source>
</evidence>
<dbReference type="AlphaFoldDB" id="A0A368HGR8"/>
<keyword evidence="19" id="KW-1185">Reference proteome</keyword>
<dbReference type="GO" id="GO:0050661">
    <property type="term" value="F:NADP binding"/>
    <property type="evidence" value="ECO:0007669"/>
    <property type="project" value="InterPro"/>
</dbReference>
<sequence length="419" mass="45724">MHLVTLGINHKTAPVALREQAAFDPQTLPDALRAVTEAGAGEATILSTCNRTELYCGLDSASEESLIDWFCHYHRLTPRTVRPYLYVHDGRLAVAHAFRVASGLDSLVLGEPQILGQMKTAFAAAYKAGTTGKLLNRLFQHTFSVAKQVRTDTAIGANAVSVAYAAVSLARRIFDNLSHQTVLLIGAGEMIELAARHLKEQGIRRMIVANRTVERASSLGGIYGAEAVSLLELSDYLASADIVISCTASVLPLLGKGAVESALKARKHRPMFLVDLAVPRDIEPEVGELSDVYLYTIDDLKGVIEENMESRQAAARQAETIIEGEVIEFMRWVRSLDSVPTVRALRAATEALRDAELERARRALERGEPAEQVLLRFAHALTNKFMHAPSTTLRDAKTGSDLDLVGATRALFRLDDKAS</sequence>
<dbReference type="RefSeq" id="WP_114282223.1">
    <property type="nucleotide sequence ID" value="NZ_PSYR01000001.1"/>
</dbReference>
<dbReference type="PANTHER" id="PTHR43013:SF1">
    <property type="entry name" value="GLUTAMYL-TRNA REDUCTASE"/>
    <property type="match status" value="1"/>
</dbReference>
<dbReference type="Pfam" id="PF01488">
    <property type="entry name" value="Shikimate_DH"/>
    <property type="match status" value="1"/>
</dbReference>
<dbReference type="UniPathway" id="UPA00251">
    <property type="reaction ID" value="UER00316"/>
</dbReference>
<feature type="binding site" evidence="9 12">
    <location>
        <begin position="186"/>
        <end position="191"/>
    </location>
    <ligand>
        <name>NADP(+)</name>
        <dbReference type="ChEBI" id="CHEBI:58349"/>
    </ligand>
</feature>
<dbReference type="GO" id="GO:0008883">
    <property type="term" value="F:glutamyl-tRNA reductase activity"/>
    <property type="evidence" value="ECO:0007669"/>
    <property type="project" value="UniProtKB-UniRule"/>
</dbReference>
<comment type="function">
    <text evidence="9">Catalyzes the NADPH-dependent reduction of glutamyl-tRNA(Glu) to glutamate 1-semialdehyde (GSA).</text>
</comment>
<feature type="domain" description="Quinate/shikimate 5-dehydrogenase/glutamyl-tRNA reductase" evidence="16">
    <location>
        <begin position="169"/>
        <end position="303"/>
    </location>
</feature>
<evidence type="ECO:0000256" key="6">
    <source>
        <dbReference type="ARBA" id="ARBA00023244"/>
    </source>
</evidence>
<comment type="domain">
    <text evidence="9">Possesses an unusual extended V-shaped dimeric structure with each monomer consisting of three distinct domains arranged along a curved 'spinal' alpha-helix. The N-terminal catalytic domain specifically recognizes the glutamate moiety of the substrate. The second domain is the NADPH-binding domain, and the third C-terminal domain is responsible for dimerization.</text>
</comment>
<comment type="subunit">
    <text evidence="9">Homodimer.</text>
</comment>
<evidence type="ECO:0000256" key="9">
    <source>
        <dbReference type="HAMAP-Rule" id="MF_00087"/>
    </source>
</evidence>
<feature type="site" description="Important for activity" evidence="9 13">
    <location>
        <position position="96"/>
    </location>
</feature>
<evidence type="ECO:0000256" key="4">
    <source>
        <dbReference type="ARBA" id="ARBA00022857"/>
    </source>
</evidence>
<dbReference type="FunFam" id="3.40.50.720:FF:000031">
    <property type="entry name" value="Glutamyl-tRNA reductase"/>
    <property type="match status" value="1"/>
</dbReference>
<dbReference type="OrthoDB" id="110209at2"/>
<dbReference type="PIRSF" id="PIRSF000445">
    <property type="entry name" value="4pyrrol_synth_GluRdtase"/>
    <property type="match status" value="1"/>
</dbReference>
<keyword evidence="6 9" id="KW-0627">Porphyrin biosynthesis</keyword>
<dbReference type="Gene3D" id="3.30.460.30">
    <property type="entry name" value="Glutamyl-tRNA reductase, N-terminal domain"/>
    <property type="match status" value="1"/>
</dbReference>
<dbReference type="SUPFAM" id="SSF69742">
    <property type="entry name" value="Glutamyl tRNA-reductase catalytic, N-terminal domain"/>
    <property type="match status" value="1"/>
</dbReference>
<dbReference type="InterPro" id="IPR018214">
    <property type="entry name" value="GluRdtase_CS"/>
</dbReference>
<feature type="domain" description="Tetrapyrrole biosynthesis glutamyl-tRNA reductase dimerisation" evidence="15">
    <location>
        <begin position="317"/>
        <end position="414"/>
    </location>
</feature>
<evidence type="ECO:0000313" key="18">
    <source>
        <dbReference type="EMBL" id="RCN58581.1"/>
    </source>
</evidence>
<evidence type="ECO:0000313" key="19">
    <source>
        <dbReference type="Proteomes" id="UP000253250"/>
    </source>
</evidence>
<dbReference type="InterPro" id="IPR036343">
    <property type="entry name" value="GluRdtase_N_sf"/>
</dbReference>
<dbReference type="HAMAP" id="MF_00087">
    <property type="entry name" value="Glu_tRNA_reductase"/>
    <property type="match status" value="1"/>
</dbReference>
<dbReference type="PANTHER" id="PTHR43013">
    <property type="entry name" value="GLUTAMYL-TRNA REDUCTASE"/>
    <property type="match status" value="1"/>
</dbReference>
<evidence type="ECO:0000256" key="11">
    <source>
        <dbReference type="PIRSR" id="PIRSR000445-2"/>
    </source>
</evidence>
<dbReference type="PROSITE" id="PS00747">
    <property type="entry name" value="GLUTR"/>
    <property type="match status" value="1"/>
</dbReference>
<dbReference type="SUPFAM" id="SSF51735">
    <property type="entry name" value="NAD(P)-binding Rossmann-fold domains"/>
    <property type="match status" value="1"/>
</dbReference>
<feature type="domain" description="Glutamyl-tRNA reductase N-terminal" evidence="17">
    <location>
        <begin position="6"/>
        <end position="153"/>
    </location>
</feature>
<feature type="binding site" evidence="9 11">
    <location>
        <position position="117"/>
    </location>
    <ligand>
        <name>substrate</name>
    </ligand>
</feature>
<dbReference type="InterPro" id="IPR000343">
    <property type="entry name" value="4pyrrol_synth_GluRdtase"/>
</dbReference>
<keyword evidence="4 9" id="KW-0521">NADP</keyword>
<evidence type="ECO:0000256" key="8">
    <source>
        <dbReference type="ARBA" id="ARBA00068659"/>
    </source>
</evidence>
<evidence type="ECO:0000256" key="3">
    <source>
        <dbReference type="ARBA" id="ARBA00012970"/>
    </source>
</evidence>
<dbReference type="Pfam" id="PF05201">
    <property type="entry name" value="GlutR_N"/>
    <property type="match status" value="1"/>
</dbReference>
<dbReference type="FunFam" id="3.30.460.30:FF:000001">
    <property type="entry name" value="Glutamyl-tRNA reductase"/>
    <property type="match status" value="1"/>
</dbReference>
<dbReference type="NCBIfam" id="TIGR01035">
    <property type="entry name" value="hemA"/>
    <property type="match status" value="1"/>
</dbReference>
<comment type="miscellaneous">
    <text evidence="9">During catalysis, the active site Cys acts as a nucleophile attacking the alpha-carbonyl group of tRNA-bound glutamate with the formation of a thioester intermediate between enzyme and glutamate, and the concomitant release of tRNA(Glu). The thioester intermediate is finally reduced by direct hydride transfer from NADPH, to form the product GSA.</text>
</comment>
<dbReference type="GO" id="GO:0019353">
    <property type="term" value="P:protoporphyrinogen IX biosynthetic process from glutamate"/>
    <property type="evidence" value="ECO:0007669"/>
    <property type="project" value="TreeGrafter"/>
</dbReference>
<feature type="active site" description="Nucleophile" evidence="9 10">
    <location>
        <position position="49"/>
    </location>
</feature>
<accession>A0A368HGR8</accession>
<evidence type="ECO:0000256" key="1">
    <source>
        <dbReference type="ARBA" id="ARBA00005059"/>
    </source>
</evidence>
<feature type="binding site" evidence="9 11">
    <location>
        <begin position="111"/>
        <end position="113"/>
    </location>
    <ligand>
        <name>substrate</name>
    </ligand>
</feature>
<protein>
    <recommendedName>
        <fullName evidence="8 9">Glutamyl-tRNA reductase</fullName>
        <shortName evidence="9">GluTR</shortName>
        <ecNumber evidence="3 9">1.2.1.70</ecNumber>
    </recommendedName>
</protein>